<dbReference type="SUPFAM" id="SSF55729">
    <property type="entry name" value="Acyl-CoA N-acyltransferases (Nat)"/>
    <property type="match status" value="1"/>
</dbReference>
<protein>
    <submittedName>
        <fullName evidence="2">Aminoglycoside N(6')-acetyltransferase</fullName>
    </submittedName>
</protein>
<sequence length="184" mass="21487">MNRNILSTERIYFELTEERHLENRVNYINDSEIQGTLNYDFPTSLYKTKKWFANHALDSSRVDFAIMCKETDKMIGFCGFIKIEKPVMKAELHIVVGDKNYWGGGFGGEAYKLLCNYGFIELGLNRIYGYQLGHNEKAHNAIKKIGWEFEGYLREDLFSHGTTKGRHVVSIIRKDWEKHSSYDI</sequence>
<accession>A0A5J4G2U6</accession>
<keyword evidence="3" id="KW-1185">Reference proteome</keyword>
<dbReference type="Proteomes" id="UP000326994">
    <property type="component" value="Unassembled WGS sequence"/>
</dbReference>
<dbReference type="Pfam" id="PF13302">
    <property type="entry name" value="Acetyltransf_3"/>
    <property type="match status" value="1"/>
</dbReference>
<dbReference type="OrthoDB" id="9811523at2"/>
<gene>
    <name evidence="2" type="ORF">ULMS_27070</name>
</gene>
<dbReference type="AlphaFoldDB" id="A0A5J4G2U6"/>
<dbReference type="GO" id="GO:0016747">
    <property type="term" value="F:acyltransferase activity, transferring groups other than amino-acyl groups"/>
    <property type="evidence" value="ECO:0007669"/>
    <property type="project" value="InterPro"/>
</dbReference>
<dbReference type="Gene3D" id="3.40.630.30">
    <property type="match status" value="1"/>
</dbReference>
<dbReference type="PROSITE" id="PS51186">
    <property type="entry name" value="GNAT"/>
    <property type="match status" value="1"/>
</dbReference>
<dbReference type="EMBL" id="BKCF01000006">
    <property type="protein sequence ID" value="GEQ87199.1"/>
    <property type="molecule type" value="Genomic_DNA"/>
</dbReference>
<dbReference type="PANTHER" id="PTHR43415">
    <property type="entry name" value="SPERMIDINE N(1)-ACETYLTRANSFERASE"/>
    <property type="match status" value="1"/>
</dbReference>
<keyword evidence="2" id="KW-0808">Transferase</keyword>
<evidence type="ECO:0000313" key="3">
    <source>
        <dbReference type="Proteomes" id="UP000326994"/>
    </source>
</evidence>
<feature type="domain" description="N-acetyltransferase" evidence="1">
    <location>
        <begin position="23"/>
        <end position="175"/>
    </location>
</feature>
<dbReference type="PANTHER" id="PTHR43415:SF3">
    <property type="entry name" value="GNAT-FAMILY ACETYLTRANSFERASE"/>
    <property type="match status" value="1"/>
</dbReference>
<dbReference type="InterPro" id="IPR000182">
    <property type="entry name" value="GNAT_dom"/>
</dbReference>
<name>A0A5J4G2U6_9FLAO</name>
<evidence type="ECO:0000259" key="1">
    <source>
        <dbReference type="PROSITE" id="PS51186"/>
    </source>
</evidence>
<comment type="caution">
    <text evidence="2">The sequence shown here is derived from an EMBL/GenBank/DDBJ whole genome shotgun (WGS) entry which is preliminary data.</text>
</comment>
<dbReference type="InterPro" id="IPR016181">
    <property type="entry name" value="Acyl_CoA_acyltransferase"/>
</dbReference>
<evidence type="ECO:0000313" key="2">
    <source>
        <dbReference type="EMBL" id="GEQ87199.1"/>
    </source>
</evidence>
<organism evidence="2 3">
    <name type="scientific">Patiriisocius marinistellae</name>
    <dbReference type="NCBI Taxonomy" id="2494560"/>
    <lineage>
        <taxon>Bacteria</taxon>
        <taxon>Pseudomonadati</taxon>
        <taxon>Bacteroidota</taxon>
        <taxon>Flavobacteriia</taxon>
        <taxon>Flavobacteriales</taxon>
        <taxon>Flavobacteriaceae</taxon>
        <taxon>Patiriisocius</taxon>
    </lineage>
</organism>
<reference evidence="2 3" key="1">
    <citation type="submission" date="2019-08" db="EMBL/GenBank/DDBJ databases">
        <title>Ulvibacter marinistellae sp. nov., isolated from a starfish, Patiria pectinifera.</title>
        <authorList>
            <person name="Kawano K."/>
            <person name="Ushijima N."/>
            <person name="Kihara M."/>
            <person name="Itoh H."/>
        </authorList>
    </citation>
    <scope>NUCLEOTIDE SEQUENCE [LARGE SCALE GENOMIC DNA]</scope>
    <source>
        <strain evidence="2 3">KK4</strain>
    </source>
</reference>
<dbReference type="RefSeq" id="WP_151895115.1">
    <property type="nucleotide sequence ID" value="NZ_BKCF01000006.1"/>
</dbReference>
<proteinExistence type="predicted"/>